<dbReference type="RefSeq" id="XP_033519135.1">
    <property type="nucleotide sequence ID" value="XM_033672082.1"/>
</dbReference>
<dbReference type="Gene3D" id="2.30.280.10">
    <property type="entry name" value="SRA-YDG"/>
    <property type="match status" value="1"/>
</dbReference>
<feature type="region of interest" description="Disordered" evidence="1">
    <location>
        <begin position="495"/>
        <end position="544"/>
    </location>
</feature>
<reference evidence="2" key="1">
    <citation type="journal article" date="2020" name="Stud. Mycol.">
        <title>101 Dothideomycetes genomes: a test case for predicting lifestyles and emergence of pathogens.</title>
        <authorList>
            <person name="Haridas S."/>
            <person name="Albert R."/>
            <person name="Binder M."/>
            <person name="Bloem J."/>
            <person name="Labutti K."/>
            <person name="Salamov A."/>
            <person name="Andreopoulos B."/>
            <person name="Baker S."/>
            <person name="Barry K."/>
            <person name="Bills G."/>
            <person name="Bluhm B."/>
            <person name="Cannon C."/>
            <person name="Castanera R."/>
            <person name="Culley D."/>
            <person name="Daum C."/>
            <person name="Ezra D."/>
            <person name="Gonzalez J."/>
            <person name="Henrissat B."/>
            <person name="Kuo A."/>
            <person name="Liang C."/>
            <person name="Lipzen A."/>
            <person name="Lutzoni F."/>
            <person name="Magnuson J."/>
            <person name="Mondo S."/>
            <person name="Nolan M."/>
            <person name="Ohm R."/>
            <person name="Pangilinan J."/>
            <person name="Park H.-J."/>
            <person name="Ramirez L."/>
            <person name="Alfaro M."/>
            <person name="Sun H."/>
            <person name="Tritt A."/>
            <person name="Yoshinaga Y."/>
            <person name="Zwiers L.-H."/>
            <person name="Turgeon B."/>
            <person name="Goodwin S."/>
            <person name="Spatafora J."/>
            <person name="Crous P."/>
            <person name="Grigoriev I."/>
        </authorList>
    </citation>
    <scope>NUCLEOTIDE SEQUENCE</scope>
    <source>
        <strain evidence="2">CBS 119687</strain>
    </source>
</reference>
<dbReference type="InterPro" id="IPR036987">
    <property type="entry name" value="SRA-YDG_sf"/>
</dbReference>
<gene>
    <name evidence="2" type="ORF">P153DRAFT_411088</name>
</gene>
<keyword evidence="3" id="KW-1185">Reference proteome</keyword>
<evidence type="ECO:0000256" key="1">
    <source>
        <dbReference type="SAM" id="MobiDB-lite"/>
    </source>
</evidence>
<dbReference type="Proteomes" id="UP000799771">
    <property type="component" value="Unassembled WGS sequence"/>
</dbReference>
<dbReference type="AlphaFoldDB" id="A0A6A5ZYB8"/>
<dbReference type="SUPFAM" id="SSF88697">
    <property type="entry name" value="PUA domain-like"/>
    <property type="match status" value="1"/>
</dbReference>
<dbReference type="EMBL" id="ML977518">
    <property type="protein sequence ID" value="KAF2124742.1"/>
    <property type="molecule type" value="Genomic_DNA"/>
</dbReference>
<feature type="compositionally biased region" description="Low complexity" evidence="1">
    <location>
        <begin position="444"/>
        <end position="459"/>
    </location>
</feature>
<feature type="compositionally biased region" description="Polar residues" evidence="1">
    <location>
        <begin position="416"/>
        <end position="434"/>
    </location>
</feature>
<evidence type="ECO:0000313" key="3">
    <source>
        <dbReference type="Proteomes" id="UP000799771"/>
    </source>
</evidence>
<evidence type="ECO:0000313" key="2">
    <source>
        <dbReference type="EMBL" id="KAF2124742.1"/>
    </source>
</evidence>
<protein>
    <recommendedName>
        <fullName evidence="4">YDG domain-containing protein</fullName>
    </recommendedName>
</protein>
<accession>A0A6A5ZYB8</accession>
<dbReference type="InterPro" id="IPR015947">
    <property type="entry name" value="PUA-like_sf"/>
</dbReference>
<evidence type="ECO:0008006" key="4">
    <source>
        <dbReference type="Google" id="ProtNLM"/>
    </source>
</evidence>
<dbReference type="GeneID" id="54412514"/>
<name>A0A6A5ZYB8_9PLEO</name>
<organism evidence="2 3">
    <name type="scientific">Dothidotthia symphoricarpi CBS 119687</name>
    <dbReference type="NCBI Taxonomy" id="1392245"/>
    <lineage>
        <taxon>Eukaryota</taxon>
        <taxon>Fungi</taxon>
        <taxon>Dikarya</taxon>
        <taxon>Ascomycota</taxon>
        <taxon>Pezizomycotina</taxon>
        <taxon>Dothideomycetes</taxon>
        <taxon>Pleosporomycetidae</taxon>
        <taxon>Pleosporales</taxon>
        <taxon>Dothidotthiaceae</taxon>
        <taxon>Dothidotthia</taxon>
    </lineage>
</organism>
<dbReference type="OrthoDB" id="3244603at2759"/>
<proteinExistence type="predicted"/>
<feature type="region of interest" description="Disordered" evidence="1">
    <location>
        <begin position="413"/>
        <end position="459"/>
    </location>
</feature>
<sequence length="752" mass="83338">MYAKTPPANIDLSRFRLRHIATWIRDDLDPEVAREGPDVLRPDDVVILHGTFVALRHATNMTSSDLRATGIYKAIMDISGVATRWPGRLCDECDKIILIWAAKFGPLSNLHPFLYGRGGRLEGIASVTEYSKEALLKRWQKTCPEKIQHKRSHRLGNLGFRAGAWWINSLFAYHAGIIGLESVEGGTTFDKHGAYALVLKDTGRVEAYSADSFTYRVPQNDKGKYRLTAATRKSRDPIRVLRSHRNNNGWGPKAGIRYEGLYAVKGWSICQAKEADLFVGEWSRGDIIFEIRFERQDPVPTDEVNRRPTAVEVDDYLEYKRLRRVYRESKRSGPTADSVKMGVHWITKAAPPISPSLPQLRKVTTPKALVESSPISNFRKTTFKHPRFSIPEENPAESADVISPMTTKDLELNPFTWDSNNKLEVPTQTQYTHDPSSDDPYPLADADSTDSSNRSNTSNIRDVAPWIDFDIELSAPSLLNSPRIVLEHIDSRASVTSVKKADVKSAEPSGRDTPSPVSALYNRKRGRDAAKGTPPTLTKSDSRKSVFVRSRNPMAKLFDGANGGVGDGFEDAAGPITPPIPCHESSDYSTHVHSPIPLRPFSPDNPFAAQKRNAIPFETNIEQFDSASPSHVKRLFPFPSQRSSDDMISPLSLSASQEHPFVGRLVSPSPRSLPFSLGQFISHPRAALPVSSPTSTCVLERLRELDGEDSGAAARLRRMVRGEVVFKDSFASLPGIGGEGSDSEGVMLDFAV</sequence>